<name>A0ABQ2U9J4_9PSEU</name>
<keyword evidence="6" id="KW-0472">Membrane</keyword>
<feature type="transmembrane region" description="Helical" evidence="6">
    <location>
        <begin position="7"/>
        <end position="26"/>
    </location>
</feature>
<sequence length="200" mass="21707">MSKNARLSLVIVAVVAVVIAGFLLFGRDNNTTAAPKSGDGKVSVVEYLDFQCPYCRAVSFDVEKLKTEYGDRVSFSTKHFPIPGHRHGELAAVSVEAAAAQGKRDEMAKIVFETQPEWGEQQTSQRATFVGFAQRLGLDTAAFEKALDDSAVRERVLAERAEGSRLGVKGTPTFFINGTKFSGTPAYDSLKAAIDRELAQ</sequence>
<comment type="caution">
    <text evidence="8">The sequence shown here is derived from an EMBL/GenBank/DDBJ whole genome shotgun (WGS) entry which is preliminary data.</text>
</comment>
<keyword evidence="9" id="KW-1185">Reference proteome</keyword>
<evidence type="ECO:0000256" key="4">
    <source>
        <dbReference type="ARBA" id="ARBA00023157"/>
    </source>
</evidence>
<keyword evidence="6" id="KW-1133">Transmembrane helix</keyword>
<evidence type="ECO:0000313" key="8">
    <source>
        <dbReference type="EMBL" id="GGU14331.1"/>
    </source>
</evidence>
<keyword evidence="4" id="KW-1015">Disulfide bond</keyword>
<evidence type="ECO:0000256" key="1">
    <source>
        <dbReference type="ARBA" id="ARBA00005791"/>
    </source>
</evidence>
<dbReference type="PANTHER" id="PTHR13887:SF14">
    <property type="entry name" value="DISULFIDE BOND FORMATION PROTEIN D"/>
    <property type="match status" value="1"/>
</dbReference>
<dbReference type="Proteomes" id="UP000649573">
    <property type="component" value="Unassembled WGS sequence"/>
</dbReference>
<dbReference type="PROSITE" id="PS51352">
    <property type="entry name" value="THIOREDOXIN_2"/>
    <property type="match status" value="1"/>
</dbReference>
<dbReference type="SUPFAM" id="SSF52833">
    <property type="entry name" value="Thioredoxin-like"/>
    <property type="match status" value="1"/>
</dbReference>
<evidence type="ECO:0000256" key="6">
    <source>
        <dbReference type="SAM" id="Phobius"/>
    </source>
</evidence>
<evidence type="ECO:0000259" key="7">
    <source>
        <dbReference type="PROSITE" id="PS51352"/>
    </source>
</evidence>
<evidence type="ECO:0000313" key="9">
    <source>
        <dbReference type="Proteomes" id="UP000649573"/>
    </source>
</evidence>
<dbReference type="EMBL" id="BMRE01000001">
    <property type="protein sequence ID" value="GGU14331.1"/>
    <property type="molecule type" value="Genomic_DNA"/>
</dbReference>
<dbReference type="RefSeq" id="WP_189251604.1">
    <property type="nucleotide sequence ID" value="NZ_BMRE01000001.1"/>
</dbReference>
<comment type="similarity">
    <text evidence="1">Belongs to the thioredoxin family. DsbA subfamily.</text>
</comment>
<evidence type="ECO:0000256" key="2">
    <source>
        <dbReference type="ARBA" id="ARBA00022729"/>
    </source>
</evidence>
<accession>A0ABQ2U9J4</accession>
<dbReference type="InterPro" id="IPR012336">
    <property type="entry name" value="Thioredoxin-like_fold"/>
</dbReference>
<dbReference type="PANTHER" id="PTHR13887">
    <property type="entry name" value="GLUTATHIONE S-TRANSFERASE KAPPA"/>
    <property type="match status" value="1"/>
</dbReference>
<reference evidence="9" key="1">
    <citation type="journal article" date="2019" name="Int. J. Syst. Evol. Microbiol.">
        <title>The Global Catalogue of Microorganisms (GCM) 10K type strain sequencing project: providing services to taxonomists for standard genome sequencing and annotation.</title>
        <authorList>
            <consortium name="The Broad Institute Genomics Platform"/>
            <consortium name="The Broad Institute Genome Sequencing Center for Infectious Disease"/>
            <person name="Wu L."/>
            <person name="Ma J."/>
        </authorList>
    </citation>
    <scope>NUCLEOTIDE SEQUENCE [LARGE SCALE GENOMIC DNA]</scope>
    <source>
        <strain evidence="9">JCM 3296</strain>
    </source>
</reference>
<keyword evidence="6" id="KW-0812">Transmembrane</keyword>
<dbReference type="InterPro" id="IPR013766">
    <property type="entry name" value="Thioredoxin_domain"/>
</dbReference>
<keyword evidence="5" id="KW-0676">Redox-active center</keyword>
<proteinExistence type="inferred from homology"/>
<dbReference type="Pfam" id="PF13462">
    <property type="entry name" value="Thioredoxin_4"/>
    <property type="match status" value="1"/>
</dbReference>
<gene>
    <name evidence="8" type="ORF">GCM10010178_02180</name>
</gene>
<keyword evidence="3" id="KW-0560">Oxidoreductase</keyword>
<feature type="domain" description="Thioredoxin" evidence="7">
    <location>
        <begin position="13"/>
        <end position="199"/>
    </location>
</feature>
<keyword evidence="2" id="KW-0732">Signal</keyword>
<organism evidence="8 9">
    <name type="scientific">Lentzea flava</name>
    <dbReference type="NCBI Taxonomy" id="103732"/>
    <lineage>
        <taxon>Bacteria</taxon>
        <taxon>Bacillati</taxon>
        <taxon>Actinomycetota</taxon>
        <taxon>Actinomycetes</taxon>
        <taxon>Pseudonocardiales</taxon>
        <taxon>Pseudonocardiaceae</taxon>
        <taxon>Lentzea</taxon>
    </lineage>
</organism>
<dbReference type="InterPro" id="IPR036249">
    <property type="entry name" value="Thioredoxin-like_sf"/>
</dbReference>
<dbReference type="Gene3D" id="3.40.30.10">
    <property type="entry name" value="Glutaredoxin"/>
    <property type="match status" value="1"/>
</dbReference>
<evidence type="ECO:0000256" key="3">
    <source>
        <dbReference type="ARBA" id="ARBA00023002"/>
    </source>
</evidence>
<protein>
    <submittedName>
        <fullName evidence="8">Thiol:disulfide interchange protein</fullName>
    </submittedName>
</protein>
<evidence type="ECO:0000256" key="5">
    <source>
        <dbReference type="ARBA" id="ARBA00023284"/>
    </source>
</evidence>